<evidence type="ECO:0000256" key="4">
    <source>
        <dbReference type="ARBA" id="ARBA00022695"/>
    </source>
</evidence>
<keyword evidence="3" id="KW-0808">Transferase</keyword>
<dbReference type="GO" id="GO:0000428">
    <property type="term" value="C:DNA-directed RNA polymerase complex"/>
    <property type="evidence" value="ECO:0007669"/>
    <property type="project" value="UniProtKB-KW"/>
</dbReference>
<sequence length="415" mass="48594">MEERKDVWRYYIHPIKTRLNPLSLSDALLFFRSHGFKAEPETEVSSIEGLYEEQSLVKGFDRAYIDIKKDNRGQPLEWITDNPIEILKEQKDSENTWKYYVDPEVELKSRSLSDAARIFKLHKFKVIEGKSSDKKYIEIKTDKRGDPLEWVKKKYDNVRYKYSVYTEGINIEDVIFHTDIDVARFYTNDIEINYDFLGVFACRFYVIHEFKKVLEEFSEYINIRHISVLFDYTLSNGIPTSITHSAGKKRNIGAIAEGTMEKAMETFAHGAVGGSRLSARDQVSSSIYLGVLAERIGAGSVKIEIHEPKSEPKRETNLDKLNEDFLKWYSNQPGECIFVEREDPQPFVKLVDITPVEKIEEKKRPRRRMLLSRERKNEIYRDIIQRAFKVLNKTKVSEVPFASMNNIKRFVLKEK</sequence>
<dbReference type="SUPFAM" id="SSF64484">
    <property type="entry name" value="beta and beta-prime subunits of DNA dependent RNA-polymerase"/>
    <property type="match status" value="1"/>
</dbReference>
<protein>
    <recommendedName>
        <fullName evidence="1">DNA-directed RNA polymerase</fullName>
        <ecNumber evidence="1">2.7.7.6</ecNumber>
    </recommendedName>
</protein>
<dbReference type="GO" id="GO:0003677">
    <property type="term" value="F:DNA binding"/>
    <property type="evidence" value="ECO:0007669"/>
    <property type="project" value="InterPro"/>
</dbReference>
<name>A0A481YN13_9VIRU</name>
<evidence type="ECO:0000259" key="7">
    <source>
        <dbReference type="Pfam" id="PF04998"/>
    </source>
</evidence>
<evidence type="ECO:0000313" key="8">
    <source>
        <dbReference type="EMBL" id="QBK84688.1"/>
    </source>
</evidence>
<dbReference type="EMBL" id="MK500285">
    <property type="protein sequence ID" value="QBK84688.1"/>
    <property type="molecule type" value="Genomic_DNA"/>
</dbReference>
<dbReference type="EC" id="2.7.7.6" evidence="1"/>
<gene>
    <name evidence="8" type="ORF">LCDPAC01_01690</name>
</gene>
<proteinExistence type="predicted"/>
<dbReference type="GO" id="GO:0006351">
    <property type="term" value="P:DNA-templated transcription"/>
    <property type="evidence" value="ECO:0007669"/>
    <property type="project" value="InterPro"/>
</dbReference>
<dbReference type="GO" id="GO:0003899">
    <property type="term" value="F:DNA-directed RNA polymerase activity"/>
    <property type="evidence" value="ECO:0007669"/>
    <property type="project" value="UniProtKB-EC"/>
</dbReference>
<evidence type="ECO:0000256" key="5">
    <source>
        <dbReference type="ARBA" id="ARBA00023163"/>
    </source>
</evidence>
<feature type="domain" description="RNA polymerase Rpb1" evidence="7">
    <location>
        <begin position="130"/>
        <end position="246"/>
    </location>
</feature>
<dbReference type="InterPro" id="IPR007081">
    <property type="entry name" value="RNA_pol_Rpb1_5"/>
</dbReference>
<organism evidence="8">
    <name type="scientific">Pithovirus LCDPAC01</name>
    <dbReference type="NCBI Taxonomy" id="2506600"/>
    <lineage>
        <taxon>Viruses</taxon>
        <taxon>Pithoviruses</taxon>
    </lineage>
</organism>
<comment type="catalytic activity">
    <reaction evidence="6">
        <text>RNA(n) + a ribonucleoside 5'-triphosphate = RNA(n+1) + diphosphate</text>
        <dbReference type="Rhea" id="RHEA:21248"/>
        <dbReference type="Rhea" id="RHEA-COMP:14527"/>
        <dbReference type="Rhea" id="RHEA-COMP:17342"/>
        <dbReference type="ChEBI" id="CHEBI:33019"/>
        <dbReference type="ChEBI" id="CHEBI:61557"/>
        <dbReference type="ChEBI" id="CHEBI:140395"/>
        <dbReference type="EC" id="2.7.7.6"/>
    </reaction>
</comment>
<evidence type="ECO:0000256" key="3">
    <source>
        <dbReference type="ARBA" id="ARBA00022679"/>
    </source>
</evidence>
<accession>A0A481YN13</accession>
<evidence type="ECO:0000256" key="6">
    <source>
        <dbReference type="ARBA" id="ARBA00048552"/>
    </source>
</evidence>
<keyword evidence="5" id="KW-0804">Transcription</keyword>
<keyword evidence="2" id="KW-0240">DNA-directed RNA polymerase</keyword>
<dbReference type="PANTHER" id="PTHR19376">
    <property type="entry name" value="DNA-DIRECTED RNA POLYMERASE"/>
    <property type="match status" value="1"/>
</dbReference>
<dbReference type="InterPro" id="IPR045867">
    <property type="entry name" value="DNA-dir_RpoC_beta_prime"/>
</dbReference>
<evidence type="ECO:0000256" key="1">
    <source>
        <dbReference type="ARBA" id="ARBA00012418"/>
    </source>
</evidence>
<keyword evidence="4" id="KW-0548">Nucleotidyltransferase</keyword>
<dbReference type="PANTHER" id="PTHR19376:SF54">
    <property type="entry name" value="DNA-DIRECTED RNA POLYMERASE SUBUNIT BETA"/>
    <property type="match status" value="1"/>
</dbReference>
<evidence type="ECO:0000256" key="2">
    <source>
        <dbReference type="ARBA" id="ARBA00022478"/>
    </source>
</evidence>
<dbReference type="Pfam" id="PF04998">
    <property type="entry name" value="RNA_pol_Rpb1_5"/>
    <property type="match status" value="1"/>
</dbReference>
<reference evidence="8" key="1">
    <citation type="journal article" date="2019" name="MBio">
        <title>Virus Genomes from Deep Sea Sediments Expand the Ocean Megavirome and Support Independent Origins of Viral Gigantism.</title>
        <authorList>
            <person name="Backstrom D."/>
            <person name="Yutin N."/>
            <person name="Jorgensen S.L."/>
            <person name="Dharamshi J."/>
            <person name="Homa F."/>
            <person name="Zaremba-Niedwiedzka K."/>
            <person name="Spang A."/>
            <person name="Wolf Y.I."/>
            <person name="Koonin E.V."/>
            <person name="Ettema T.J."/>
        </authorList>
    </citation>
    <scope>NUCLEOTIDE SEQUENCE</scope>
</reference>